<keyword evidence="9" id="KW-0999">Mitochondrion inner membrane</keyword>
<evidence type="ECO:0000256" key="12">
    <source>
        <dbReference type="ARBA" id="ARBA00023004"/>
    </source>
</evidence>
<keyword evidence="15 19" id="KW-0472">Membrane</keyword>
<feature type="binding site" description="axial binding residue" evidence="18">
    <location>
        <position position="197"/>
    </location>
    <ligand>
        <name>heme b</name>
        <dbReference type="ChEBI" id="CHEBI:60344"/>
        <label>b566</label>
    </ligand>
    <ligandPart>
        <name>Fe</name>
        <dbReference type="ChEBI" id="CHEBI:18248"/>
    </ligandPart>
</feature>
<evidence type="ECO:0000256" key="9">
    <source>
        <dbReference type="ARBA" id="ARBA00022792"/>
    </source>
</evidence>
<feature type="binding site" description="axial binding residue" evidence="18">
    <location>
        <position position="98"/>
    </location>
    <ligand>
        <name>heme b</name>
        <dbReference type="ChEBI" id="CHEBI:60344"/>
        <label>b566</label>
    </ligand>
    <ligandPart>
        <name>Fe</name>
        <dbReference type="ChEBI" id="CHEBI:18248"/>
    </ligandPart>
</feature>
<evidence type="ECO:0000313" key="22">
    <source>
        <dbReference type="EMBL" id="AHN05822.1"/>
    </source>
</evidence>
<feature type="binding site" description="axial binding residue" evidence="18">
    <location>
        <position position="84"/>
    </location>
    <ligand>
        <name>heme b</name>
        <dbReference type="ChEBI" id="CHEBI:60344"/>
        <label>b562</label>
    </ligand>
    <ligandPart>
        <name>Fe</name>
        <dbReference type="ChEBI" id="CHEBI:18248"/>
    </ligandPart>
</feature>
<evidence type="ECO:0000256" key="14">
    <source>
        <dbReference type="ARBA" id="ARBA00023128"/>
    </source>
</evidence>
<dbReference type="GO" id="GO:0006122">
    <property type="term" value="P:mitochondrial electron transport, ubiquinol to cytochrome c"/>
    <property type="evidence" value="ECO:0007669"/>
    <property type="project" value="TreeGrafter"/>
</dbReference>
<proteinExistence type="inferred from homology"/>
<keyword evidence="13" id="KW-0830">Ubiquinone</keyword>
<dbReference type="Gene3D" id="1.20.810.10">
    <property type="entry name" value="Cytochrome Bc1 Complex, Chain C"/>
    <property type="match status" value="1"/>
</dbReference>
<keyword evidence="12 18" id="KW-0408">Iron</keyword>
<dbReference type="InterPro" id="IPR005797">
    <property type="entry name" value="Cyt_b/b6_N"/>
</dbReference>
<dbReference type="PANTHER" id="PTHR19271:SF16">
    <property type="entry name" value="CYTOCHROME B"/>
    <property type="match status" value="1"/>
</dbReference>
<dbReference type="AlphaFoldDB" id="A0A3G0Z5H1"/>
<comment type="cofactor">
    <cofactor evidence="19">
        <name>heme b</name>
        <dbReference type="ChEBI" id="CHEBI:60344"/>
    </cofactor>
    <text evidence="19">Binds 2 heme groups non-covalently.</text>
</comment>
<evidence type="ECO:0000256" key="18">
    <source>
        <dbReference type="PIRSR" id="PIRSR038885-2"/>
    </source>
</evidence>
<evidence type="ECO:0000256" key="1">
    <source>
        <dbReference type="ARBA" id="ARBA00002566"/>
    </source>
</evidence>
<evidence type="ECO:0000259" key="21">
    <source>
        <dbReference type="PROSITE" id="PS51003"/>
    </source>
</evidence>
<comment type="function">
    <text evidence="1 19">Component of the ubiquinol-cytochrome c reductase complex (complex III or cytochrome b-c1 complex) that is part of the mitochondrial respiratory chain. The b-c1 complex mediates electron transfer from ubiquinol to cytochrome c. Contributes to the generation of a proton gradient across the mitochondrial membrane that is then used for ATP synthesis.</text>
</comment>
<keyword evidence="14 19" id="KW-0496">Mitochondrion</keyword>
<evidence type="ECO:0000256" key="16">
    <source>
        <dbReference type="ARBA" id="ARBA00061233"/>
    </source>
</evidence>
<dbReference type="EMBL" id="KJ128290">
    <property type="protein sequence ID" value="AHN05822.1"/>
    <property type="molecule type" value="Genomic_DNA"/>
</dbReference>
<reference evidence="22" key="1">
    <citation type="submission" date="2014-01" db="EMBL/GenBank/DDBJ databases">
        <title>Complete mitochondrial genome of the winghead shark Eusphyra blochii (Elasmobranchii: Sphyrnidae).</title>
        <authorList>
            <person name="Yang L."/>
            <person name="Matthes-Rosana K.A."/>
            <person name="Naylor G.J.P."/>
        </authorList>
    </citation>
    <scope>NUCLEOTIDE SEQUENCE</scope>
</reference>
<evidence type="ECO:0000259" key="20">
    <source>
        <dbReference type="PROSITE" id="PS51002"/>
    </source>
</evidence>
<dbReference type="Pfam" id="PF00032">
    <property type="entry name" value="Cytochrom_B_C"/>
    <property type="match status" value="1"/>
</dbReference>
<feature type="transmembrane region" description="Helical" evidence="19">
    <location>
        <begin position="30"/>
        <end position="53"/>
    </location>
</feature>
<evidence type="ECO:0000256" key="2">
    <source>
        <dbReference type="ARBA" id="ARBA00004448"/>
    </source>
</evidence>
<dbReference type="SUPFAM" id="SSF81342">
    <property type="entry name" value="Transmembrane di-heme cytochromes"/>
    <property type="match status" value="1"/>
</dbReference>
<dbReference type="InterPro" id="IPR048260">
    <property type="entry name" value="Cytochrome_b_C_euk/bac"/>
</dbReference>
<dbReference type="InterPro" id="IPR005798">
    <property type="entry name" value="Cyt_b/b6_C"/>
</dbReference>
<evidence type="ECO:0000256" key="3">
    <source>
        <dbReference type="ARBA" id="ARBA00013531"/>
    </source>
</evidence>
<evidence type="ECO:0000256" key="7">
    <source>
        <dbReference type="ARBA" id="ARBA00022692"/>
    </source>
</evidence>
<evidence type="ECO:0000256" key="4">
    <source>
        <dbReference type="ARBA" id="ARBA00022448"/>
    </source>
</evidence>
<feature type="binding site" evidence="17">
    <location>
        <position position="202"/>
    </location>
    <ligand>
        <name>a ubiquinone</name>
        <dbReference type="ChEBI" id="CHEBI:16389"/>
    </ligand>
</feature>
<evidence type="ECO:0000256" key="11">
    <source>
        <dbReference type="ARBA" id="ARBA00022989"/>
    </source>
</evidence>
<dbReference type="SUPFAM" id="SSF81648">
    <property type="entry name" value="a domain/subunit of cytochrome bc1 complex (Ubiquinol-cytochrome c reductase)"/>
    <property type="match status" value="1"/>
</dbReference>
<evidence type="ECO:0000256" key="6">
    <source>
        <dbReference type="ARBA" id="ARBA00022660"/>
    </source>
</evidence>
<evidence type="ECO:0000256" key="5">
    <source>
        <dbReference type="ARBA" id="ARBA00022617"/>
    </source>
</evidence>
<name>A0A3G0Z5H1_9CHON</name>
<keyword evidence="11 19" id="KW-1133">Transmembrane helix</keyword>
<dbReference type="Pfam" id="PF00033">
    <property type="entry name" value="Cytochrome_B"/>
    <property type="match status" value="1"/>
</dbReference>
<evidence type="ECO:0000256" key="19">
    <source>
        <dbReference type="RuleBase" id="RU362117"/>
    </source>
</evidence>
<dbReference type="InterPro" id="IPR016174">
    <property type="entry name" value="Di-haem_cyt_TM"/>
</dbReference>
<dbReference type="CDD" id="cd00290">
    <property type="entry name" value="cytochrome_b_C"/>
    <property type="match status" value="1"/>
</dbReference>
<dbReference type="GO" id="GO:0046872">
    <property type="term" value="F:metal ion binding"/>
    <property type="evidence" value="ECO:0007669"/>
    <property type="project" value="UniProtKB-UniRule"/>
</dbReference>
<feature type="binding site" description="axial binding residue" evidence="18">
    <location>
        <position position="183"/>
    </location>
    <ligand>
        <name>heme b</name>
        <dbReference type="ChEBI" id="CHEBI:60344"/>
        <label>b562</label>
    </ligand>
    <ligandPart>
        <name>Fe</name>
        <dbReference type="ChEBI" id="CHEBI:18248"/>
    </ligandPart>
</feature>
<dbReference type="PROSITE" id="PS51002">
    <property type="entry name" value="CYTB_NTER"/>
    <property type="match status" value="1"/>
</dbReference>
<feature type="transmembrane region" description="Helical" evidence="19">
    <location>
        <begin position="146"/>
        <end position="167"/>
    </location>
</feature>
<feature type="domain" description="Cytochrome b/b6 N-terminal region profile" evidence="20">
    <location>
        <begin position="1"/>
        <end position="210"/>
    </location>
</feature>
<sequence>MATNIRKTHPLLKIMNHALVDLPAPSNISLWWNFGSLLGLCLIIQILTGLFLAMHYTADISMAFSSVVHICRDVNYGWLIRNIHANGASMFFICIYLHIARGLYYGSYLYKETWNIGVILLFLLMATAFVGYVLPWGQMSFWGATVITNLLSAFPYIGNTLVQWIWGGFSVDNATLTRFFAFHFLLPFLILALTVIHLLFLHETGSNNPLGINSDADKISFHPYFSYKDLLGFFAMISLLTTLALFMPNLLGDAENFIPANPLVTPPHIKPEWYFLFAYAILRSIPNKLGGVLALLFSIFILMLVPLLHTSKQRSNIFRPLTQIFFWLLVANSIILTWIGGQPVEQPFITVGQIASISYFSLFLIAMPFASWCENKILSLN</sequence>
<feature type="transmembrane region" description="Helical" evidence="19">
    <location>
        <begin position="179"/>
        <end position="201"/>
    </location>
</feature>
<evidence type="ECO:0000256" key="10">
    <source>
        <dbReference type="ARBA" id="ARBA00022982"/>
    </source>
</evidence>
<dbReference type="InterPro" id="IPR030689">
    <property type="entry name" value="Cytochrome_b"/>
</dbReference>
<keyword evidence="6 19" id="KW-0679">Respiratory chain</keyword>
<comment type="cofactor">
    <cofactor evidence="18">
        <name>heme</name>
        <dbReference type="ChEBI" id="CHEBI:30413"/>
    </cofactor>
    <text evidence="18">Binds 2 heme groups non-covalently.</text>
</comment>
<feature type="transmembrane region" description="Helical" evidence="19">
    <location>
        <begin position="114"/>
        <end position="134"/>
    </location>
</feature>
<dbReference type="PROSITE" id="PS51003">
    <property type="entry name" value="CYTB_CTER"/>
    <property type="match status" value="1"/>
</dbReference>
<dbReference type="GO" id="GO:0008121">
    <property type="term" value="F:quinol-cytochrome-c reductase activity"/>
    <property type="evidence" value="ECO:0007669"/>
    <property type="project" value="InterPro"/>
</dbReference>
<feature type="transmembrane region" description="Helical" evidence="19">
    <location>
        <begin position="88"/>
        <end position="108"/>
    </location>
</feature>
<dbReference type="GO" id="GO:0016491">
    <property type="term" value="F:oxidoreductase activity"/>
    <property type="evidence" value="ECO:0007669"/>
    <property type="project" value="UniProtKB-UniRule"/>
</dbReference>
<keyword evidence="10 19" id="KW-0249">Electron transport</keyword>
<accession>A0A3G0Z5H1</accession>
<feature type="transmembrane region" description="Helical" evidence="19">
    <location>
        <begin position="289"/>
        <end position="309"/>
    </location>
</feature>
<dbReference type="CDD" id="cd00284">
    <property type="entry name" value="Cytochrome_b_N"/>
    <property type="match status" value="1"/>
</dbReference>
<organism evidence="22">
    <name type="scientific">Eusphyra blochii</name>
    <dbReference type="NCBI Taxonomy" id="376650"/>
    <lineage>
        <taxon>Eukaryota</taxon>
        <taxon>Metazoa</taxon>
        <taxon>Chordata</taxon>
        <taxon>Craniata</taxon>
        <taxon>Vertebrata</taxon>
        <taxon>Chondrichthyes</taxon>
        <taxon>Elasmobranchii</taxon>
        <taxon>Galeomorphii</taxon>
        <taxon>Galeoidea</taxon>
        <taxon>Carcharhiniformes</taxon>
        <taxon>Sphyrnidae</taxon>
        <taxon>Eusphyra</taxon>
    </lineage>
</organism>
<feature type="transmembrane region" description="Helical" evidence="19">
    <location>
        <begin position="321"/>
        <end position="341"/>
    </location>
</feature>
<evidence type="ECO:0000256" key="8">
    <source>
        <dbReference type="ARBA" id="ARBA00022723"/>
    </source>
</evidence>
<geneLocation type="mitochondrion" evidence="22"/>
<feature type="transmembrane region" description="Helical" evidence="19">
    <location>
        <begin position="230"/>
        <end position="251"/>
    </location>
</feature>
<evidence type="ECO:0000256" key="17">
    <source>
        <dbReference type="PIRSR" id="PIRSR038885-1"/>
    </source>
</evidence>
<feature type="transmembrane region" description="Helical" evidence="19">
    <location>
        <begin position="347"/>
        <end position="370"/>
    </location>
</feature>
<evidence type="ECO:0000256" key="13">
    <source>
        <dbReference type="ARBA" id="ARBA00023075"/>
    </source>
</evidence>
<evidence type="ECO:0000256" key="15">
    <source>
        <dbReference type="ARBA" id="ARBA00023136"/>
    </source>
</evidence>
<keyword evidence="8 18" id="KW-0479">Metal-binding</keyword>
<comment type="subcellular location">
    <subcellularLocation>
        <location evidence="2">Mitochondrion inner membrane</location>
        <topology evidence="2">Multi-pass membrane protein</topology>
    </subcellularLocation>
</comment>
<feature type="domain" description="Cytochrome b/b6 C-terminal region profile" evidence="21">
    <location>
        <begin position="211"/>
        <end position="381"/>
    </location>
</feature>
<dbReference type="GO" id="GO:0005743">
    <property type="term" value="C:mitochondrial inner membrane"/>
    <property type="evidence" value="ECO:0007669"/>
    <property type="project" value="UniProtKB-SubCell"/>
</dbReference>
<keyword evidence="4 19" id="KW-0813">Transport</keyword>
<keyword evidence="7 19" id="KW-0812">Transmembrane</keyword>
<protein>
    <recommendedName>
        <fullName evidence="3 19">Cytochrome b</fullName>
    </recommendedName>
</protein>
<dbReference type="InterPro" id="IPR036150">
    <property type="entry name" value="Cyt_b/b6_C_sf"/>
</dbReference>
<keyword evidence="5 18" id="KW-0349">Heme</keyword>
<dbReference type="GO" id="GO:0045275">
    <property type="term" value="C:respiratory chain complex III"/>
    <property type="evidence" value="ECO:0007669"/>
    <property type="project" value="InterPro"/>
</dbReference>
<dbReference type="PIRSF" id="PIRSF038885">
    <property type="entry name" value="COB"/>
    <property type="match status" value="1"/>
</dbReference>
<dbReference type="InterPro" id="IPR048259">
    <property type="entry name" value="Cytochrome_b_N_euk/bac"/>
</dbReference>
<gene>
    <name evidence="22" type="primary">CYTB</name>
</gene>
<dbReference type="InterPro" id="IPR027387">
    <property type="entry name" value="Cytb/b6-like_sf"/>
</dbReference>
<dbReference type="PANTHER" id="PTHR19271">
    <property type="entry name" value="CYTOCHROME B"/>
    <property type="match status" value="1"/>
</dbReference>
<comment type="similarity">
    <text evidence="16 19">Belongs to the cytochrome b family.</text>
</comment>
<dbReference type="FunFam" id="1.20.810.10:FF:000002">
    <property type="entry name" value="Cytochrome b"/>
    <property type="match status" value="1"/>
</dbReference>